<evidence type="ECO:0000313" key="4">
    <source>
        <dbReference type="Proteomes" id="UP001558713"/>
    </source>
</evidence>
<dbReference type="Pfam" id="PF24758">
    <property type="entry name" value="LRR_At5g56370"/>
    <property type="match status" value="1"/>
</dbReference>
<keyword evidence="4" id="KW-1185">Reference proteome</keyword>
<dbReference type="SUPFAM" id="SSF52047">
    <property type="entry name" value="RNI-like"/>
    <property type="match status" value="1"/>
</dbReference>
<sequence>MRQYTAQEKHTSEGSYGQYGTTVSFFVLFMFKAFEIRYIALKMLILRFLSVKSFRNRSILNEDRISQLPEALILRILYFLPTKKVIATSVLSKQWRSFWKLVSNLKFDSEDYKSEHQTFSEVVCKSFLSHKAPVLESFHLKFGLDKVTPIDIGLWIGLAFARNLRELVLEYLPNQETFIFPSSLCTCNTLETLKLTLLMVLDISSPVLMKSLRTLHLVFVHYKDDASIRKLLSGCPILEELVVDRGEDCNVEIFTIEVPSLKRLSIYDDNGGEEFWGYLINAPCLKYLLIEALRCPEFCLIAPELVEVSIAGVHSIINENFLGSLTSVRRLYLDLSPLEITYPTGTIFNQLVSLEMFTRKEEWWNLLTPMLEHSPNLQVLKLTDQYLNFHKDGVVGGKWKEPKYVPECLLSHLESFVWTRFDWGREEEKEVATYILKNARRLKKATFSTTPIESEELKKLKERRKVLNELDSVVRASNSCQFVFEFDSTSYVLEEDSS</sequence>
<protein>
    <submittedName>
        <fullName evidence="3">F-box/FBD/LRR-repeat protein</fullName>
    </submittedName>
</protein>
<comment type="caution">
    <text evidence="3">The sequence shown here is derived from an EMBL/GenBank/DDBJ whole genome shotgun (WGS) entry which is preliminary data.</text>
</comment>
<dbReference type="SUPFAM" id="SSF81383">
    <property type="entry name" value="F-box domain"/>
    <property type="match status" value="1"/>
</dbReference>
<dbReference type="InterPro" id="IPR055411">
    <property type="entry name" value="LRR_FXL15/At3g58940/PEG3-like"/>
</dbReference>
<feature type="domain" description="F-box" evidence="2">
    <location>
        <begin position="62"/>
        <end position="115"/>
    </location>
</feature>
<evidence type="ECO:0000256" key="1">
    <source>
        <dbReference type="SAM" id="Phobius"/>
    </source>
</evidence>
<dbReference type="Gene3D" id="3.80.10.10">
    <property type="entry name" value="Ribonuclease Inhibitor"/>
    <property type="match status" value="1"/>
</dbReference>
<proteinExistence type="predicted"/>
<feature type="transmembrane region" description="Helical" evidence="1">
    <location>
        <begin position="16"/>
        <end position="34"/>
    </location>
</feature>
<accession>A0ABD0ZZ58</accession>
<keyword evidence="1" id="KW-0472">Membrane</keyword>
<dbReference type="PROSITE" id="PS50181">
    <property type="entry name" value="FBOX"/>
    <property type="match status" value="1"/>
</dbReference>
<organism evidence="3 4">
    <name type="scientific">Cardamine amara subsp. amara</name>
    <dbReference type="NCBI Taxonomy" id="228776"/>
    <lineage>
        <taxon>Eukaryota</taxon>
        <taxon>Viridiplantae</taxon>
        <taxon>Streptophyta</taxon>
        <taxon>Embryophyta</taxon>
        <taxon>Tracheophyta</taxon>
        <taxon>Spermatophyta</taxon>
        <taxon>Magnoliopsida</taxon>
        <taxon>eudicotyledons</taxon>
        <taxon>Gunneridae</taxon>
        <taxon>Pentapetalae</taxon>
        <taxon>rosids</taxon>
        <taxon>malvids</taxon>
        <taxon>Brassicales</taxon>
        <taxon>Brassicaceae</taxon>
        <taxon>Cardamineae</taxon>
        <taxon>Cardamine</taxon>
    </lineage>
</organism>
<dbReference type="InterPro" id="IPR006566">
    <property type="entry name" value="FBD"/>
</dbReference>
<dbReference type="InterPro" id="IPR050232">
    <property type="entry name" value="FBL13/AtMIF1-like"/>
</dbReference>
<dbReference type="InterPro" id="IPR001810">
    <property type="entry name" value="F-box_dom"/>
</dbReference>
<dbReference type="InterPro" id="IPR053781">
    <property type="entry name" value="F-box_AtFBL13-like"/>
</dbReference>
<dbReference type="AlphaFoldDB" id="A0ABD0ZZ58"/>
<dbReference type="PANTHER" id="PTHR31900">
    <property type="entry name" value="F-BOX/RNI SUPERFAMILY PROTEIN-RELATED"/>
    <property type="match status" value="1"/>
</dbReference>
<dbReference type="InterPro" id="IPR032675">
    <property type="entry name" value="LRR_dom_sf"/>
</dbReference>
<keyword evidence="1" id="KW-1133">Transmembrane helix</keyword>
<evidence type="ECO:0000313" key="3">
    <source>
        <dbReference type="EMBL" id="KAL1199908.1"/>
    </source>
</evidence>
<keyword evidence="1" id="KW-0812">Transmembrane</keyword>
<dbReference type="SMART" id="SM00579">
    <property type="entry name" value="FBD"/>
    <property type="match status" value="1"/>
</dbReference>
<dbReference type="Proteomes" id="UP001558713">
    <property type="component" value="Unassembled WGS sequence"/>
</dbReference>
<reference evidence="3 4" key="1">
    <citation type="submission" date="2024-04" db="EMBL/GenBank/DDBJ databases">
        <title>Genome assembly C_amara_ONT_v2.</title>
        <authorList>
            <person name="Yant L."/>
            <person name="Moore C."/>
            <person name="Slenker M."/>
        </authorList>
    </citation>
    <scope>NUCLEOTIDE SEQUENCE [LARGE SCALE GENOMIC DNA]</scope>
    <source>
        <tissue evidence="3">Leaf</tissue>
    </source>
</reference>
<dbReference type="InterPro" id="IPR036047">
    <property type="entry name" value="F-box-like_dom_sf"/>
</dbReference>
<dbReference type="CDD" id="cd22160">
    <property type="entry name" value="F-box_AtFBL13-like"/>
    <property type="match status" value="1"/>
</dbReference>
<dbReference type="Pfam" id="PF08387">
    <property type="entry name" value="FBD"/>
    <property type="match status" value="1"/>
</dbReference>
<gene>
    <name evidence="3" type="ORF">V5N11_013157</name>
</gene>
<dbReference type="EMBL" id="JBANAX010000637">
    <property type="protein sequence ID" value="KAL1199908.1"/>
    <property type="molecule type" value="Genomic_DNA"/>
</dbReference>
<name>A0ABD0ZZ58_CARAN</name>
<dbReference type="PANTHER" id="PTHR31900:SF34">
    <property type="entry name" value="EMB|CAB62440.1-RELATED"/>
    <property type="match status" value="1"/>
</dbReference>
<evidence type="ECO:0000259" key="2">
    <source>
        <dbReference type="PROSITE" id="PS50181"/>
    </source>
</evidence>
<dbReference type="Gene3D" id="1.20.1280.50">
    <property type="match status" value="1"/>
</dbReference>
<dbReference type="Pfam" id="PF00646">
    <property type="entry name" value="F-box"/>
    <property type="match status" value="1"/>
</dbReference>